<evidence type="ECO:0000313" key="6">
    <source>
        <dbReference type="EMBL" id="MDB8002883.1"/>
    </source>
</evidence>
<reference evidence="6" key="1">
    <citation type="submission" date="2023-01" db="EMBL/GenBank/DDBJ databases">
        <title>Human gut microbiome strain richness.</title>
        <authorList>
            <person name="Chen-Liaw A."/>
        </authorList>
    </citation>
    <scope>NUCLEOTIDE SEQUENCE</scope>
    <source>
        <strain evidence="6">1001283st1_G1_1001283B150217_161031</strain>
    </source>
</reference>
<gene>
    <name evidence="6" type="ORF">PNE09_02255</name>
</gene>
<keyword evidence="4" id="KW-0812">Transmembrane</keyword>
<keyword evidence="4" id="KW-1133">Transmembrane helix</keyword>
<keyword evidence="1" id="KW-0479">Metal-binding</keyword>
<evidence type="ECO:0000256" key="2">
    <source>
        <dbReference type="ARBA" id="ARBA00022771"/>
    </source>
</evidence>
<feature type="transmembrane region" description="Helical" evidence="4">
    <location>
        <begin position="215"/>
        <end position="239"/>
    </location>
</feature>
<keyword evidence="2" id="KW-0863">Zinc-finger</keyword>
<evidence type="ECO:0000256" key="4">
    <source>
        <dbReference type="SAM" id="Phobius"/>
    </source>
</evidence>
<keyword evidence="4" id="KW-0472">Membrane</keyword>
<keyword evidence="3" id="KW-0862">Zinc</keyword>
<accession>A0AAW6D1X8</accession>
<feature type="transmembrane region" description="Helical" evidence="4">
    <location>
        <begin position="131"/>
        <end position="154"/>
    </location>
</feature>
<sequence>MKKCPYCAEEIQDDAIICRFCHSDLQKGQASVIRPQAPINQPYQPQTQYATYGTMSMHTKKVLYCCLALAISLFVSLGMFFTLFTLNGLSLIGASSIGSVSAFNAIDRVVKLVEIMGGNNANYLSDTIRGILGLFVFICIGLCVMVIIWCVYFIKGITKISNDPQESLYCFKNTCLVNAVINIGSFVIIVLWNLAVSANTSSSSTDYFSSYTTKLIAMDIQPNIFIFAIAGIAGVIVILKLNGIVYKLSKYEDEPESYYDEQDASWSCTRCGVYNKIQNDYCSNCGKKRE</sequence>
<dbReference type="Proteomes" id="UP001210809">
    <property type="component" value="Unassembled WGS sequence"/>
</dbReference>
<protein>
    <recommendedName>
        <fullName evidence="5">RanBP2-type domain-containing protein</fullName>
    </recommendedName>
</protein>
<dbReference type="EMBL" id="JAQLXW010000002">
    <property type="protein sequence ID" value="MDB8002883.1"/>
    <property type="molecule type" value="Genomic_DNA"/>
</dbReference>
<dbReference type="GO" id="GO:0008270">
    <property type="term" value="F:zinc ion binding"/>
    <property type="evidence" value="ECO:0007669"/>
    <property type="project" value="UniProtKB-KW"/>
</dbReference>
<evidence type="ECO:0000256" key="3">
    <source>
        <dbReference type="ARBA" id="ARBA00022833"/>
    </source>
</evidence>
<feature type="transmembrane region" description="Helical" evidence="4">
    <location>
        <begin position="175"/>
        <end position="195"/>
    </location>
</feature>
<feature type="domain" description="RanBP2-type" evidence="5">
    <location>
        <begin position="262"/>
        <end position="290"/>
    </location>
</feature>
<name>A0AAW6D1X8_9FIRM</name>
<evidence type="ECO:0000313" key="7">
    <source>
        <dbReference type="Proteomes" id="UP001210809"/>
    </source>
</evidence>
<dbReference type="InterPro" id="IPR001876">
    <property type="entry name" value="Znf_RanBP2"/>
</dbReference>
<organism evidence="6 7">
    <name type="scientific">[Eubacterium] siraeum</name>
    <dbReference type="NCBI Taxonomy" id="39492"/>
    <lineage>
        <taxon>Bacteria</taxon>
        <taxon>Bacillati</taxon>
        <taxon>Bacillota</taxon>
        <taxon>Clostridia</taxon>
        <taxon>Eubacteriales</taxon>
        <taxon>Oscillospiraceae</taxon>
        <taxon>Oscillospiraceae incertae sedis</taxon>
    </lineage>
</organism>
<evidence type="ECO:0000259" key="5">
    <source>
        <dbReference type="PROSITE" id="PS50199"/>
    </source>
</evidence>
<feature type="transmembrane region" description="Helical" evidence="4">
    <location>
        <begin position="62"/>
        <end position="86"/>
    </location>
</feature>
<dbReference type="PROSITE" id="PS50199">
    <property type="entry name" value="ZF_RANBP2_2"/>
    <property type="match status" value="1"/>
</dbReference>
<evidence type="ECO:0000256" key="1">
    <source>
        <dbReference type="ARBA" id="ARBA00022723"/>
    </source>
</evidence>
<dbReference type="AlphaFoldDB" id="A0AAW6D1X8"/>
<proteinExistence type="predicted"/>
<comment type="caution">
    <text evidence="6">The sequence shown here is derived from an EMBL/GenBank/DDBJ whole genome shotgun (WGS) entry which is preliminary data.</text>
</comment>
<dbReference type="PROSITE" id="PS01358">
    <property type="entry name" value="ZF_RANBP2_1"/>
    <property type="match status" value="1"/>
</dbReference>